<protein>
    <recommendedName>
        <fullName evidence="4">YJR056C-like protein</fullName>
    </recommendedName>
</protein>
<dbReference type="PANTHER" id="PTHR38645">
    <property type="entry name" value="CHROMOSOME 9, WHOLE GENOME SHOTGUN SEQUENCE"/>
    <property type="match status" value="1"/>
</dbReference>
<dbReference type="OMA" id="QHSESDP"/>
<dbReference type="HOGENOM" id="CLU_100331_1_0_1"/>
<dbReference type="AlphaFoldDB" id="G0W5T4"/>
<dbReference type="RefSeq" id="XP_003668388.1">
    <property type="nucleotide sequence ID" value="XM_003668340.1"/>
</dbReference>
<dbReference type="eggNOG" id="ENOG502S6F0">
    <property type="taxonomic scope" value="Eukaryota"/>
</dbReference>
<evidence type="ECO:0000313" key="3">
    <source>
        <dbReference type="Proteomes" id="UP000000689"/>
    </source>
</evidence>
<keyword evidence="3" id="KW-1185">Reference proteome</keyword>
<evidence type="ECO:0000256" key="1">
    <source>
        <dbReference type="SAM" id="MobiDB-lite"/>
    </source>
</evidence>
<organism evidence="2 3">
    <name type="scientific">Naumovozyma dairenensis (strain ATCC 10597 / BCRC 20456 / CBS 421 / NBRC 0211 / NRRL Y-12639)</name>
    <name type="common">Saccharomyces dairenensis</name>
    <dbReference type="NCBI Taxonomy" id="1071378"/>
    <lineage>
        <taxon>Eukaryota</taxon>
        <taxon>Fungi</taxon>
        <taxon>Dikarya</taxon>
        <taxon>Ascomycota</taxon>
        <taxon>Saccharomycotina</taxon>
        <taxon>Saccharomycetes</taxon>
        <taxon>Saccharomycetales</taxon>
        <taxon>Saccharomycetaceae</taxon>
        <taxon>Naumovozyma</taxon>
    </lineage>
</organism>
<dbReference type="GeneID" id="11498124"/>
<reference evidence="2 3" key="1">
    <citation type="journal article" date="2011" name="Proc. Natl. Acad. Sci. U.S.A.">
        <title>Evolutionary erosion of yeast sex chromosomes by mating-type switching accidents.</title>
        <authorList>
            <person name="Gordon J.L."/>
            <person name="Armisen D."/>
            <person name="Proux-Wera E."/>
            <person name="Oheigeartaigh S.S."/>
            <person name="Byrne K.P."/>
            <person name="Wolfe K.H."/>
        </authorList>
    </citation>
    <scope>NUCLEOTIDE SEQUENCE [LARGE SCALE GENOMIC DNA]</scope>
    <source>
        <strain evidence="3">ATCC 10597 / BCRC 20456 / CBS 421 / NBRC 0211 / NRRL Y-12639</strain>
    </source>
</reference>
<gene>
    <name evidence="2" type="primary">NDAI0B01110</name>
    <name evidence="2" type="ordered locus">NDAI_0B01110</name>
</gene>
<sequence length="218" mass="24900">MDHLKSLESSLPPEQPPTENAIQSLSSDSSQEFKIAANAVTKLYRVANEKNSLLKHQGYISCLDDISELIEKRQVSSLDEIRHWCMKQKIEKYTQKMDKPNTNISTNINADQNQNNKYNFQFSSNGKTGNIDNSIQQIVSPKFKPSMAPMSVEHSFNEADTYRFKKKWSVTRRHANNAQKDNENSMIDSLNYDMASSLEIGDDSVKYGHTPKKPKYSN</sequence>
<name>G0W5T4_NAUDC</name>
<evidence type="ECO:0000313" key="2">
    <source>
        <dbReference type="EMBL" id="CCD23145.1"/>
    </source>
</evidence>
<evidence type="ECO:0008006" key="4">
    <source>
        <dbReference type="Google" id="ProtNLM"/>
    </source>
</evidence>
<dbReference type="OrthoDB" id="21418at2759"/>
<dbReference type="Proteomes" id="UP000000689">
    <property type="component" value="Chromosome 2"/>
</dbReference>
<accession>G0W5T4</accession>
<proteinExistence type="predicted"/>
<dbReference type="EMBL" id="HE580268">
    <property type="protein sequence ID" value="CCD23145.1"/>
    <property type="molecule type" value="Genomic_DNA"/>
</dbReference>
<dbReference type="KEGG" id="ndi:NDAI_0B01110"/>
<dbReference type="PANTHER" id="PTHR38645:SF1">
    <property type="entry name" value="YALI0F12243P"/>
    <property type="match status" value="1"/>
</dbReference>
<feature type="region of interest" description="Disordered" evidence="1">
    <location>
        <begin position="1"/>
        <end position="27"/>
    </location>
</feature>